<keyword evidence="1" id="KW-1133">Transmembrane helix</keyword>
<name>A0A1M6TJN6_9FIRM</name>
<keyword evidence="1" id="KW-0812">Transmembrane</keyword>
<reference evidence="3" key="1">
    <citation type="submission" date="2016-11" db="EMBL/GenBank/DDBJ databases">
        <authorList>
            <person name="Varghese N."/>
            <person name="Submissions S."/>
        </authorList>
    </citation>
    <scope>NUCLEOTIDE SEQUENCE [LARGE SCALE GENOMIC DNA]</scope>
    <source>
        <strain evidence="3">DSM 15518</strain>
    </source>
</reference>
<sequence>MIEKTNKNKILTILFLMFISFTILLNINITNNKQKDSTVILDRISKIKELATTKYYYSNIIAFKENKKIQDIKIPFTQKSFLIKYEGTIKAGVDIENIEILENKKEKIKIKLSKPKILNHNIDEKNIYIYDEKNSLFNKLSIKDVFNEISKEKENIEKKLIEDGFLEEASKNTKLLLENILRDLGYKNIEIVFE</sequence>
<dbReference type="Proteomes" id="UP000242497">
    <property type="component" value="Unassembled WGS sequence"/>
</dbReference>
<dbReference type="AlphaFoldDB" id="A0A1M6TJN6"/>
<evidence type="ECO:0000313" key="3">
    <source>
        <dbReference type="Proteomes" id="UP000242497"/>
    </source>
</evidence>
<organism evidence="2 3">
    <name type="scientific">Tepidibacter formicigenes DSM 15518</name>
    <dbReference type="NCBI Taxonomy" id="1123349"/>
    <lineage>
        <taxon>Bacteria</taxon>
        <taxon>Bacillati</taxon>
        <taxon>Bacillota</taxon>
        <taxon>Clostridia</taxon>
        <taxon>Peptostreptococcales</taxon>
        <taxon>Peptostreptococcaceae</taxon>
        <taxon>Tepidibacter</taxon>
    </lineage>
</organism>
<proteinExistence type="predicted"/>
<dbReference type="RefSeq" id="WP_084605777.1">
    <property type="nucleotide sequence ID" value="NZ_FRAE01000098.1"/>
</dbReference>
<dbReference type="STRING" id="1123349.SAMN02744037_02615"/>
<accession>A0A1M6TJN6</accession>
<dbReference type="EMBL" id="FRAE01000098">
    <property type="protein sequence ID" value="SHK57123.1"/>
    <property type="molecule type" value="Genomic_DNA"/>
</dbReference>
<dbReference type="InterPro" id="IPR025324">
    <property type="entry name" value="DUF4230"/>
</dbReference>
<gene>
    <name evidence="2" type="ORF">SAMN02744037_02615</name>
</gene>
<keyword evidence="1" id="KW-0472">Membrane</keyword>
<keyword evidence="3" id="KW-1185">Reference proteome</keyword>
<dbReference type="Pfam" id="PF14014">
    <property type="entry name" value="DUF4230"/>
    <property type="match status" value="1"/>
</dbReference>
<dbReference type="OrthoDB" id="359931at2"/>
<feature type="transmembrane region" description="Helical" evidence="1">
    <location>
        <begin position="12"/>
        <end position="29"/>
    </location>
</feature>
<evidence type="ECO:0000256" key="1">
    <source>
        <dbReference type="SAM" id="Phobius"/>
    </source>
</evidence>
<evidence type="ECO:0000313" key="2">
    <source>
        <dbReference type="EMBL" id="SHK57123.1"/>
    </source>
</evidence>
<evidence type="ECO:0008006" key="4">
    <source>
        <dbReference type="Google" id="ProtNLM"/>
    </source>
</evidence>
<protein>
    <recommendedName>
        <fullName evidence="4">DUF4230 domain-containing protein</fullName>
    </recommendedName>
</protein>